<dbReference type="Pfam" id="PF08976">
    <property type="entry name" value="EF-hand_11"/>
    <property type="match status" value="3"/>
</dbReference>
<dbReference type="FunFam" id="1.10.238.10:FF:000179">
    <property type="entry name" value="EF-hand calcium-binding domain-containing protein 6"/>
    <property type="match status" value="1"/>
</dbReference>
<feature type="domain" description="EF-hand" evidence="6">
    <location>
        <begin position="1459"/>
        <end position="1489"/>
    </location>
</feature>
<dbReference type="PROSITE" id="PS00018">
    <property type="entry name" value="EF_HAND_1"/>
    <property type="match status" value="5"/>
</dbReference>
<dbReference type="PANTHER" id="PTHR20875">
    <property type="entry name" value="EF-HAND CALCIUM-BINDING DOMAIN-CONTAINING PROTEIN 6-RELATED"/>
    <property type="match status" value="1"/>
</dbReference>
<keyword evidence="1" id="KW-0597">Phosphoprotein</keyword>
<sequence>MALTMTHLDEAALVGEESAGIMSRVVSAADYSNLYPQSHGIVFNSRGLSTPSTRSSTRSNSSSGSSSTQTSIKSISTGSVSSLPDPTLSSVDIEQILLQKTLAKEDELKNAFQTVDVDQTLKVTKGEFRRVIETFILPLTQEQFDALLDKIPGCTKVAVPYLEFLSKFARPVNHLQRTWSSAEDSRSRTLSQLECLLREKISKKLKRFIKTCRLFDYNQNGQIQRHELRRIIEVNCFKMTDCEYDKLWNRYCVSRTNTLSYKEFLQFLGINLDKKKKKATESEDSVQNQNEPPEKKESTSKLPLANTAGYNLTKIHLDDTAKRFREKLRVVYEDIVKAFRAFDVGRSGFVTLEYLKSVLSTFIFPIQSDVFQELMNRFGIKISRNMAWEKFLDRFQDPMTFDTSLAAPTRKHHRIRKLDQDVSSDRILLKLHGHIQDAYLSLKKAFLMLDRNQDGKITRNELRRILDCIMFRISDDDFQELTKIIDPEHTGQLSYNKFLNLFEEKESLTDSKMINGSKKAKKPTSVLEAWHIAEDVLTEQIKGYWNEFSKALQAFDPRNNGIISRNNFRKVLLLYCPSLTDDHFIALYQKYQDDTSEGVLYRMLLHSLGVADLPKELTVLASIPSSRGSQREEKKQADFSERMKQIEDYAYKFAKNRSVDEVIERLRESILQQEATVRDGFLAFSKQPSGKLNKTDFRKLLDDIGMPMDDEQFNLLIEKLGFPAGGLSYLDFVAIFEDSRMSGHSPNRRANASKCHFVSAEECLGQYCDKLVEEYGDPYIAFRKIDKNNDGIVSMLDFRHLLDSFLISMTDDEYNRLLGILGLNITSTLNYPEFLQLFQANTTRDMRPWLPSSNKPKQTVADADLACEQAHYYLAIKAQTRWNDLAMHLHEYDSDGNGIVLKRDLKDILYRYNIPTNPKELDKLWARYDPNAKGYLTHQEFLQKLGIENATVDTGLNRQFVADNYVRFMDHYKREEKKHIDINEIINKIRDKYHECSHDFHKAFLEQDKNREGCISVGNLRKLLEDFNCCLGYEQYSELLYSLGISIQDNKLSYFDFIRVIDDRAAFKRRKRPTVPPVPPISFVQLSIDEAMAKIKQIVTSSSDLLYKAFSAFDKDRTGAVSALDFRQVLHHFCFTLSDKQFNHLIKLQRLRGEHSIDWKYFLQKFNNFSGTERQHRKFACRDLSNQEVFARIQEVIGTRYQTLEGEFKNADRTREGTVSKEDFRDICNRWFFLLTDEQFENLWNTVPLDLNGRLKYPGFLRKFILEVEMPDTPTANHPENPSKPATAAEPGSQLPSRPQTAYSPSSPKKAPAGSRPSTAAVHTPPILNCKPIEGKIRKGVQHCWRQILKECREKDVDHVGEVAVEDFLAILEKFNLNLTKEESKQLITKYDFNSVGKFAYCDFLQSCVLLFKFQDVTPLQRIVIQNPRVQNPRGPQTPTFFNAMMRIQPQILHCWRPMRRTFKYYDESGTGQLSVQDFRQVLRKYGIDLSEEEFFHILEYYDKGLTSKISYNEFLKAFLH</sequence>
<feature type="region of interest" description="Disordered" evidence="5">
    <location>
        <begin position="45"/>
        <end position="84"/>
    </location>
</feature>
<dbReference type="PANTHER" id="PTHR20875:SF2">
    <property type="entry name" value="EF-HAND CALCIUM-BINDING DOMAIN-CONTAINING PROTEIN 6"/>
    <property type="match status" value="1"/>
</dbReference>
<proteinExistence type="predicted"/>
<dbReference type="Proteomes" id="UP001178461">
    <property type="component" value="Chromosome 5"/>
</dbReference>
<protein>
    <submittedName>
        <fullName evidence="7">EF-hand calcium-binding domain-containing protein 6</fullName>
    </submittedName>
</protein>
<dbReference type="FunFam" id="1.10.238.10:FF:000121">
    <property type="entry name" value="EF-hand calcium-binding domain-containing protein 6"/>
    <property type="match status" value="2"/>
</dbReference>
<evidence type="ECO:0000256" key="2">
    <source>
        <dbReference type="ARBA" id="ARBA00022723"/>
    </source>
</evidence>
<reference evidence="7" key="1">
    <citation type="submission" date="2022-12" db="EMBL/GenBank/DDBJ databases">
        <authorList>
            <person name="Alioto T."/>
            <person name="Alioto T."/>
            <person name="Gomez Garrido J."/>
        </authorList>
    </citation>
    <scope>NUCLEOTIDE SEQUENCE</scope>
</reference>
<dbReference type="InterPro" id="IPR018247">
    <property type="entry name" value="EF_Hand_1_Ca_BS"/>
</dbReference>
<feature type="compositionally biased region" description="Polar residues" evidence="5">
    <location>
        <begin position="1294"/>
        <end position="1303"/>
    </location>
</feature>
<dbReference type="SMART" id="SM00054">
    <property type="entry name" value="EFh"/>
    <property type="match status" value="14"/>
</dbReference>
<dbReference type="InterPro" id="IPR015070">
    <property type="entry name" value="EF_hand_DJBP"/>
</dbReference>
<feature type="domain" description="EF-hand" evidence="6">
    <location>
        <begin position="203"/>
        <end position="238"/>
    </location>
</feature>
<organism evidence="7 8">
    <name type="scientific">Podarcis lilfordi</name>
    <name type="common">Lilford's wall lizard</name>
    <dbReference type="NCBI Taxonomy" id="74358"/>
    <lineage>
        <taxon>Eukaryota</taxon>
        <taxon>Metazoa</taxon>
        <taxon>Chordata</taxon>
        <taxon>Craniata</taxon>
        <taxon>Vertebrata</taxon>
        <taxon>Euteleostomi</taxon>
        <taxon>Lepidosauria</taxon>
        <taxon>Squamata</taxon>
        <taxon>Bifurcata</taxon>
        <taxon>Unidentata</taxon>
        <taxon>Episquamata</taxon>
        <taxon>Laterata</taxon>
        <taxon>Lacertibaenia</taxon>
        <taxon>Lacertidae</taxon>
        <taxon>Podarcis</taxon>
    </lineage>
</organism>
<keyword evidence="2" id="KW-0479">Metal-binding</keyword>
<dbReference type="Pfam" id="PF13202">
    <property type="entry name" value="EF-hand_5"/>
    <property type="match status" value="1"/>
</dbReference>
<dbReference type="InterPro" id="IPR052603">
    <property type="entry name" value="EFCB6"/>
</dbReference>
<keyword evidence="8" id="KW-1185">Reference proteome</keyword>
<evidence type="ECO:0000256" key="5">
    <source>
        <dbReference type="SAM" id="MobiDB-lite"/>
    </source>
</evidence>
<feature type="compositionally biased region" description="Low complexity" evidence="5">
    <location>
        <begin position="45"/>
        <end position="82"/>
    </location>
</feature>
<feature type="domain" description="EF-hand" evidence="6">
    <location>
        <begin position="330"/>
        <end position="365"/>
    </location>
</feature>
<dbReference type="InterPro" id="IPR002048">
    <property type="entry name" value="EF_hand_dom"/>
</dbReference>
<dbReference type="InterPro" id="IPR011992">
    <property type="entry name" value="EF-hand-dom_pair"/>
</dbReference>
<dbReference type="GO" id="GO:0005509">
    <property type="term" value="F:calcium ion binding"/>
    <property type="evidence" value="ECO:0007669"/>
    <property type="project" value="InterPro"/>
</dbReference>
<name>A0AA35KA92_9SAUR</name>
<dbReference type="EMBL" id="OX395130">
    <property type="protein sequence ID" value="CAI5773926.1"/>
    <property type="molecule type" value="Genomic_DNA"/>
</dbReference>
<keyword evidence="4" id="KW-0106">Calcium</keyword>
<accession>A0AA35KA92</accession>
<dbReference type="Gene3D" id="1.10.238.10">
    <property type="entry name" value="EF-hand"/>
    <property type="match status" value="13"/>
</dbReference>
<gene>
    <name evidence="7" type="ORF">PODLI_1B013440</name>
</gene>
<evidence type="ECO:0000256" key="3">
    <source>
        <dbReference type="ARBA" id="ARBA00022737"/>
    </source>
</evidence>
<feature type="region of interest" description="Disordered" evidence="5">
    <location>
        <begin position="279"/>
        <end position="300"/>
    </location>
</feature>
<evidence type="ECO:0000256" key="1">
    <source>
        <dbReference type="ARBA" id="ARBA00022553"/>
    </source>
</evidence>
<dbReference type="FunFam" id="1.10.238.10:FF:000325">
    <property type="entry name" value="EF-hand calcium binding domain 6"/>
    <property type="match status" value="1"/>
</dbReference>
<dbReference type="SUPFAM" id="SSF47473">
    <property type="entry name" value="EF-hand"/>
    <property type="match status" value="7"/>
</dbReference>
<evidence type="ECO:0000313" key="7">
    <source>
        <dbReference type="EMBL" id="CAI5773926.1"/>
    </source>
</evidence>
<feature type="domain" description="EF-hand" evidence="6">
    <location>
        <begin position="916"/>
        <end position="951"/>
    </location>
</feature>
<evidence type="ECO:0000259" key="6">
    <source>
        <dbReference type="PROSITE" id="PS50222"/>
    </source>
</evidence>
<evidence type="ECO:0000256" key="4">
    <source>
        <dbReference type="ARBA" id="ARBA00022837"/>
    </source>
</evidence>
<feature type="domain" description="EF-hand" evidence="6">
    <location>
        <begin position="103"/>
        <end position="138"/>
    </location>
</feature>
<dbReference type="CDD" id="cd00051">
    <property type="entry name" value="EFh"/>
    <property type="match status" value="3"/>
</dbReference>
<evidence type="ECO:0000313" key="8">
    <source>
        <dbReference type="Proteomes" id="UP001178461"/>
    </source>
</evidence>
<feature type="domain" description="EF-hand" evidence="6">
    <location>
        <begin position="781"/>
        <end position="808"/>
    </location>
</feature>
<feature type="domain" description="EF-hand" evidence="6">
    <location>
        <begin position="1101"/>
        <end position="1136"/>
    </location>
</feature>
<dbReference type="FunFam" id="1.10.238.10:FF:000243">
    <property type="entry name" value="EF-hand calcium binding domain 6"/>
    <property type="match status" value="1"/>
</dbReference>
<feature type="region of interest" description="Disordered" evidence="5">
    <location>
        <begin position="1272"/>
        <end position="1324"/>
    </location>
</feature>
<keyword evidence="3" id="KW-0677">Repeat</keyword>
<dbReference type="Pfam" id="PF13499">
    <property type="entry name" value="EF-hand_7"/>
    <property type="match status" value="2"/>
</dbReference>
<feature type="compositionally biased region" description="Low complexity" evidence="5">
    <location>
        <begin position="1304"/>
        <end position="1318"/>
    </location>
</feature>
<feature type="domain" description="EF-hand" evidence="6">
    <location>
        <begin position="437"/>
        <end position="472"/>
    </location>
</feature>
<dbReference type="PROSITE" id="PS50222">
    <property type="entry name" value="EF_HAND_2"/>
    <property type="match status" value="9"/>
</dbReference>
<feature type="domain" description="EF-hand" evidence="6">
    <location>
        <begin position="995"/>
        <end position="1030"/>
    </location>
</feature>